<evidence type="ECO:0000313" key="3">
    <source>
        <dbReference type="Proteomes" id="UP000251889"/>
    </source>
</evidence>
<gene>
    <name evidence="2" type="ORF">DQQ10_07465</name>
</gene>
<reference evidence="2 3" key="1">
    <citation type="submission" date="2018-06" db="EMBL/GenBank/DDBJ databases">
        <title>Chryseolinea flavus sp. nov., a member of the phylum Bacteroidetes isolated from soil.</title>
        <authorList>
            <person name="Li Y."/>
            <person name="Wang J."/>
        </authorList>
    </citation>
    <scope>NUCLEOTIDE SEQUENCE [LARGE SCALE GENOMIC DNA]</scope>
    <source>
        <strain evidence="2 3">SDU1-6</strain>
    </source>
</reference>
<feature type="domain" description="AB hydrolase-1" evidence="1">
    <location>
        <begin position="54"/>
        <end position="187"/>
    </location>
</feature>
<dbReference type="Pfam" id="PF00561">
    <property type="entry name" value="Abhydrolase_1"/>
    <property type="match status" value="1"/>
</dbReference>
<dbReference type="Gene3D" id="3.40.50.1820">
    <property type="entry name" value="alpha/beta hydrolase"/>
    <property type="match status" value="1"/>
</dbReference>
<accession>A0A364Y5X9</accession>
<evidence type="ECO:0000259" key="1">
    <source>
        <dbReference type="Pfam" id="PF00561"/>
    </source>
</evidence>
<evidence type="ECO:0000313" key="2">
    <source>
        <dbReference type="EMBL" id="RAW02363.1"/>
    </source>
</evidence>
<dbReference type="AlphaFoldDB" id="A0A364Y5X9"/>
<keyword evidence="3" id="KW-1185">Reference proteome</keyword>
<dbReference type="EMBL" id="QMFY01000002">
    <property type="protein sequence ID" value="RAW02363.1"/>
    <property type="molecule type" value="Genomic_DNA"/>
</dbReference>
<keyword evidence="2" id="KW-0378">Hydrolase</keyword>
<sequence>MKKIIIAVTLLFSVHLLLAQNVAWKKLGENSTTGKYLDARGFKMYYEVYGTGMPLLFIHGNGGSMRDFSEQVPYFAKDYKLILADSRAQGKSVDERDSLSYEMMADDYSALLTHLKIDSAYVIGWSDEGINALLLALRHPEKVKKMAITGTNLWPDSTALTPWMYNLLLQWNDTLSKAPATPKLKNDLKLLQLMIRQPHIATSDLKKIHCPALVIGGDHDVILPRHTLLIAESISKSYLWILPNSGHSTLQVYSDIFNKTVHDFFRKPYRKIEGHATLR</sequence>
<dbReference type="InterPro" id="IPR029058">
    <property type="entry name" value="AB_hydrolase_fold"/>
</dbReference>
<dbReference type="GO" id="GO:0017171">
    <property type="term" value="F:serine hydrolase activity"/>
    <property type="evidence" value="ECO:0007669"/>
    <property type="project" value="TreeGrafter"/>
</dbReference>
<name>A0A364Y5X9_9BACT</name>
<proteinExistence type="predicted"/>
<comment type="caution">
    <text evidence="2">The sequence shown here is derived from an EMBL/GenBank/DDBJ whole genome shotgun (WGS) entry which is preliminary data.</text>
</comment>
<dbReference type="RefSeq" id="WP_112746185.1">
    <property type="nucleotide sequence ID" value="NZ_QMFY01000002.1"/>
</dbReference>
<dbReference type="InterPro" id="IPR000073">
    <property type="entry name" value="AB_hydrolase_1"/>
</dbReference>
<dbReference type="SUPFAM" id="SSF53474">
    <property type="entry name" value="alpha/beta-Hydrolases"/>
    <property type="match status" value="1"/>
</dbReference>
<organism evidence="2 3">
    <name type="scientific">Pseudochryseolinea flava</name>
    <dbReference type="NCBI Taxonomy" id="2059302"/>
    <lineage>
        <taxon>Bacteria</taxon>
        <taxon>Pseudomonadati</taxon>
        <taxon>Bacteroidota</taxon>
        <taxon>Cytophagia</taxon>
        <taxon>Cytophagales</taxon>
        <taxon>Fulvivirgaceae</taxon>
        <taxon>Pseudochryseolinea</taxon>
    </lineage>
</organism>
<dbReference type="Proteomes" id="UP000251889">
    <property type="component" value="Unassembled WGS sequence"/>
</dbReference>
<dbReference type="PANTHER" id="PTHR46331">
    <property type="entry name" value="VALACYCLOVIR HYDROLASE"/>
    <property type="match status" value="1"/>
</dbReference>
<protein>
    <submittedName>
        <fullName evidence="2">Alpha/beta hydrolase</fullName>
    </submittedName>
</protein>
<dbReference type="PANTHER" id="PTHR46331:SF2">
    <property type="entry name" value="VALACYCLOVIR HYDROLASE"/>
    <property type="match status" value="1"/>
</dbReference>
<dbReference type="OrthoDB" id="2247630at2"/>